<comment type="caution">
    <text evidence="3">The sequence shown here is derived from an EMBL/GenBank/DDBJ whole genome shotgun (WGS) entry which is preliminary data.</text>
</comment>
<dbReference type="NCBIfam" id="TIGR02764">
    <property type="entry name" value="spore_ybaN_pdaB"/>
    <property type="match status" value="1"/>
</dbReference>
<feature type="domain" description="NodB homology" evidence="2">
    <location>
        <begin position="49"/>
        <end position="226"/>
    </location>
</feature>
<accession>A0A1E8EZI1</accession>
<evidence type="ECO:0000259" key="2">
    <source>
        <dbReference type="PROSITE" id="PS51677"/>
    </source>
</evidence>
<dbReference type="PANTHER" id="PTHR10587:SF128">
    <property type="entry name" value="POLYSACCHARIDE DEACETYLASE PDAB-RELATED"/>
    <property type="match status" value="1"/>
</dbReference>
<name>A0A1E8EZI1_9CLOT</name>
<keyword evidence="1" id="KW-1133">Transmembrane helix</keyword>
<dbReference type="STRING" id="1121290.CLAOCE_12640"/>
<dbReference type="AlphaFoldDB" id="A0A1E8EZI1"/>
<gene>
    <name evidence="3" type="primary">pgdA_3</name>
    <name evidence="3" type="ORF">CLOACE_12640</name>
</gene>
<dbReference type="SUPFAM" id="SSF88713">
    <property type="entry name" value="Glycoside hydrolase/deacetylase"/>
    <property type="match status" value="1"/>
</dbReference>
<dbReference type="GO" id="GO:0016020">
    <property type="term" value="C:membrane"/>
    <property type="evidence" value="ECO:0007669"/>
    <property type="project" value="TreeGrafter"/>
</dbReference>
<organism evidence="3 4">
    <name type="scientific">Clostridium acetireducens DSM 10703</name>
    <dbReference type="NCBI Taxonomy" id="1121290"/>
    <lineage>
        <taxon>Bacteria</taxon>
        <taxon>Bacillati</taxon>
        <taxon>Bacillota</taxon>
        <taxon>Clostridia</taxon>
        <taxon>Eubacteriales</taxon>
        <taxon>Clostridiaceae</taxon>
        <taxon>Clostridium</taxon>
    </lineage>
</organism>
<dbReference type="Pfam" id="PF01522">
    <property type="entry name" value="Polysacc_deac_1"/>
    <property type="match status" value="1"/>
</dbReference>
<dbReference type="PATRIC" id="fig|1121290.3.peg.1248"/>
<feature type="transmembrane region" description="Helical" evidence="1">
    <location>
        <begin position="7"/>
        <end position="26"/>
    </location>
</feature>
<evidence type="ECO:0000256" key="1">
    <source>
        <dbReference type="SAM" id="Phobius"/>
    </source>
</evidence>
<dbReference type="InterPro" id="IPR011330">
    <property type="entry name" value="Glyco_hydro/deAcase_b/a-brl"/>
</dbReference>
<dbReference type="EC" id="3.5.1.104" evidence="3"/>
<dbReference type="PANTHER" id="PTHR10587">
    <property type="entry name" value="GLYCOSYL TRANSFERASE-RELATED"/>
    <property type="match status" value="1"/>
</dbReference>
<dbReference type="InterPro" id="IPR050248">
    <property type="entry name" value="Polysacc_deacetylase_ArnD"/>
</dbReference>
<dbReference type="InterPro" id="IPR002509">
    <property type="entry name" value="NODB_dom"/>
</dbReference>
<dbReference type="GO" id="GO:0016810">
    <property type="term" value="F:hydrolase activity, acting on carbon-nitrogen (but not peptide) bonds"/>
    <property type="evidence" value="ECO:0007669"/>
    <property type="project" value="InterPro"/>
</dbReference>
<dbReference type="CDD" id="cd10917">
    <property type="entry name" value="CE4_NodB_like_6s_7s"/>
    <property type="match status" value="1"/>
</dbReference>
<dbReference type="PROSITE" id="PS51677">
    <property type="entry name" value="NODB"/>
    <property type="match status" value="1"/>
</dbReference>
<evidence type="ECO:0000313" key="3">
    <source>
        <dbReference type="EMBL" id="OFI06121.1"/>
    </source>
</evidence>
<keyword evidence="1" id="KW-0472">Membrane</keyword>
<sequence>MKNYKKIILSFCLLFISALISIIINYKNTGVFLNVKKRLPIYCVDVKDKKLAMSFNASWGKDNTIKILNILDKYDVKATFFLVGGWIDEHENEVKEIYKRGHEIGNHSNMHPDMTKISKDKIKQEIYITDAKIRKITGKSSKVFRCPEGAYNNLVVDTVEEMGNYCIQWDVDSIDWKEEDVSKEYHRVIDKAKPGSIILFHTYAKNTPENLPKIIEKLQNKGYKFVKVGDLIYKDNYKIDHLGKQIPN</sequence>
<proteinExistence type="predicted"/>
<protein>
    <submittedName>
        <fullName evidence="3">Peptidoglycan-N-acetylglucosamine deacetylase</fullName>
        <ecNumber evidence="3">3.5.1.104</ecNumber>
    </submittedName>
</protein>
<dbReference type="GO" id="GO:0005975">
    <property type="term" value="P:carbohydrate metabolic process"/>
    <property type="evidence" value="ECO:0007669"/>
    <property type="project" value="InterPro"/>
</dbReference>
<dbReference type="EMBL" id="LZFO01000015">
    <property type="protein sequence ID" value="OFI06121.1"/>
    <property type="molecule type" value="Genomic_DNA"/>
</dbReference>
<keyword evidence="1" id="KW-0812">Transmembrane</keyword>
<keyword evidence="3" id="KW-0378">Hydrolase</keyword>
<dbReference type="Proteomes" id="UP000175744">
    <property type="component" value="Unassembled WGS sequence"/>
</dbReference>
<dbReference type="InterPro" id="IPR014132">
    <property type="entry name" value="PdaB-like"/>
</dbReference>
<keyword evidence="4" id="KW-1185">Reference proteome</keyword>
<dbReference type="Gene3D" id="3.20.20.370">
    <property type="entry name" value="Glycoside hydrolase/deacetylase"/>
    <property type="match status" value="1"/>
</dbReference>
<evidence type="ECO:0000313" key="4">
    <source>
        <dbReference type="Proteomes" id="UP000175744"/>
    </source>
</evidence>
<reference evidence="3 4" key="1">
    <citation type="submission" date="2016-06" db="EMBL/GenBank/DDBJ databases">
        <title>Genome sequence of Clostridium acetireducens DSM 10703.</title>
        <authorList>
            <person name="Poehlein A."/>
            <person name="Fluechter S."/>
            <person name="Duerre P."/>
            <person name="Daniel R."/>
        </authorList>
    </citation>
    <scope>NUCLEOTIDE SEQUENCE [LARGE SCALE GENOMIC DNA]</scope>
    <source>
        <strain evidence="3 4">DSM 10703</strain>
    </source>
</reference>